<evidence type="ECO:0000256" key="1">
    <source>
        <dbReference type="ARBA" id="ARBA00003238"/>
    </source>
</evidence>
<keyword evidence="3" id="KW-0175">Coiled coil</keyword>
<dbReference type="InterPro" id="IPR050270">
    <property type="entry name" value="DegV_domain_contain"/>
</dbReference>
<evidence type="ECO:0000313" key="5">
    <source>
        <dbReference type="Proteomes" id="UP000014622"/>
    </source>
</evidence>
<comment type="caution">
    <text evidence="4">The sequence shown here is derived from an EMBL/GenBank/DDBJ whole genome shotgun (WGS) entry which is preliminary data.</text>
</comment>
<dbReference type="EMBL" id="ATIT01000100">
    <property type="protein sequence ID" value="EPI11394.1"/>
    <property type="molecule type" value="Genomic_DNA"/>
</dbReference>
<dbReference type="PROSITE" id="PS51482">
    <property type="entry name" value="DEGV"/>
    <property type="match status" value="1"/>
</dbReference>
<dbReference type="Gene3D" id="3.30.1180.10">
    <property type="match status" value="1"/>
</dbReference>
<dbReference type="SUPFAM" id="SSF82549">
    <property type="entry name" value="DAK1/DegV-like"/>
    <property type="match status" value="1"/>
</dbReference>
<dbReference type="AlphaFoldDB" id="A0AB73A888"/>
<dbReference type="PANTHER" id="PTHR33434:SF3">
    <property type="entry name" value="DEGV DOMAIN-CONTAINING PROTEIN YITS"/>
    <property type="match status" value="1"/>
</dbReference>
<feature type="coiled-coil region" evidence="3">
    <location>
        <begin position="247"/>
        <end position="274"/>
    </location>
</feature>
<comment type="function">
    <text evidence="1">May bind long-chain fatty acids, such as palmitate, and may play a role in lipid transport or fatty acid metabolism.</text>
</comment>
<accession>A0AB73A888</accession>
<dbReference type="Proteomes" id="UP000014622">
    <property type="component" value="Unassembled WGS sequence"/>
</dbReference>
<dbReference type="Gene3D" id="2.20.28.50">
    <property type="entry name" value="degv family protein"/>
    <property type="match status" value="1"/>
</dbReference>
<organism evidence="4 5">
    <name type="scientific">Enterococcus faecium SD2A-2</name>
    <dbReference type="NCBI Taxonomy" id="1244154"/>
    <lineage>
        <taxon>Bacteria</taxon>
        <taxon>Bacillati</taxon>
        <taxon>Bacillota</taxon>
        <taxon>Bacilli</taxon>
        <taxon>Lactobacillales</taxon>
        <taxon>Enterococcaceae</taxon>
        <taxon>Enterococcus</taxon>
    </lineage>
</organism>
<dbReference type="InterPro" id="IPR043168">
    <property type="entry name" value="DegV_C"/>
</dbReference>
<dbReference type="Pfam" id="PF02645">
    <property type="entry name" value="DegV"/>
    <property type="match status" value="1"/>
</dbReference>
<dbReference type="NCBIfam" id="TIGR00762">
    <property type="entry name" value="DegV"/>
    <property type="match status" value="1"/>
</dbReference>
<keyword evidence="2" id="KW-0446">Lipid-binding</keyword>
<evidence type="ECO:0000256" key="2">
    <source>
        <dbReference type="ARBA" id="ARBA00023121"/>
    </source>
</evidence>
<protein>
    <submittedName>
        <fullName evidence="4">EDD domain protein, DegV family</fullName>
    </submittedName>
</protein>
<evidence type="ECO:0000313" key="4">
    <source>
        <dbReference type="EMBL" id="EPI11394.1"/>
    </source>
</evidence>
<proteinExistence type="predicted"/>
<reference evidence="4 5" key="1">
    <citation type="submission" date="2013-06" db="EMBL/GenBank/DDBJ databases">
        <authorList>
            <person name="Weinstock G."/>
            <person name="Sodergren E."/>
            <person name="Lobos E.A."/>
            <person name="Fulton L."/>
            <person name="Fulton R."/>
            <person name="Courtney L."/>
            <person name="Fronick C."/>
            <person name="O'Laughlin M."/>
            <person name="Godfrey J."/>
            <person name="Wilson R.M."/>
            <person name="Miner T."/>
            <person name="Farmer C."/>
            <person name="Delehaunty K."/>
            <person name="Cordes M."/>
            <person name="Minx P."/>
            <person name="Tomlinson C."/>
            <person name="Chen J."/>
            <person name="Wollam A."/>
            <person name="Pepin K.H."/>
            <person name="Bhonagiri V."/>
            <person name="Zhang X."/>
            <person name="Warren W."/>
            <person name="Mitreva M."/>
            <person name="Mardis E.R."/>
            <person name="Wilson R.K."/>
        </authorList>
    </citation>
    <scope>NUCLEOTIDE SEQUENCE [LARGE SCALE GENOMIC DNA]</scope>
    <source>
        <strain evidence="4 5">SD2A-2</strain>
    </source>
</reference>
<name>A0AB73A888_ENTFC</name>
<dbReference type="InterPro" id="IPR003797">
    <property type="entry name" value="DegV"/>
</dbReference>
<dbReference type="PANTHER" id="PTHR33434">
    <property type="entry name" value="DEGV DOMAIN-CONTAINING PROTEIN DR_1986-RELATED"/>
    <property type="match status" value="1"/>
</dbReference>
<gene>
    <name evidence="4" type="ORF">D356_01866</name>
</gene>
<sequence length="300" mass="33687">MIRVKCNEKGLKNVYQIVTDSCCDLPYHVLAEEKIDFLSMNLQLNDQELVDDLGKTFNYDRYMNQLKNGAMPTTSQINVGRYLEFFRSYAEKQIPVLYVAFSSGLSGSYSSALQAVELLKEEYEVPEIYVFDTKAASIGEGLLVLEAARLKKEGKSIEETLEWLEKNYLKVHSWVTVDDLKYLERGGRISKASATLGSLLSVKPIITVDKEGRLTNVDKVRGRNKSIQTIVNETVKTIVAPLDQIVYVAYAGDLESAEKAKRLLEEQIKMKDVKLYPLGPTIASHTGYGCIAIFSMGISR</sequence>
<evidence type="ECO:0000256" key="3">
    <source>
        <dbReference type="SAM" id="Coils"/>
    </source>
</evidence>
<dbReference type="Gene3D" id="3.40.50.10440">
    <property type="entry name" value="Dihydroxyacetone kinase, domain 1"/>
    <property type="match status" value="1"/>
</dbReference>
<dbReference type="GO" id="GO:0008289">
    <property type="term" value="F:lipid binding"/>
    <property type="evidence" value="ECO:0007669"/>
    <property type="project" value="UniProtKB-KW"/>
</dbReference>